<organism evidence="2 3">
    <name type="scientific">Stenotrophomonas terrae</name>
    <dbReference type="NCBI Taxonomy" id="405446"/>
    <lineage>
        <taxon>Bacteria</taxon>
        <taxon>Pseudomonadati</taxon>
        <taxon>Pseudomonadota</taxon>
        <taxon>Gammaproteobacteria</taxon>
        <taxon>Lysobacterales</taxon>
        <taxon>Lysobacteraceae</taxon>
        <taxon>Stenotrophomonas</taxon>
    </lineage>
</organism>
<evidence type="ECO:0000313" key="3">
    <source>
        <dbReference type="Proteomes" id="UP000051863"/>
    </source>
</evidence>
<dbReference type="SUPFAM" id="SSF54523">
    <property type="entry name" value="Pili subunits"/>
    <property type="match status" value="1"/>
</dbReference>
<dbReference type="RefSeq" id="WP_057629348.1">
    <property type="nucleotide sequence ID" value="NZ_LDJJ01000047.1"/>
</dbReference>
<dbReference type="GO" id="GO:0043683">
    <property type="term" value="P:type IV pilus assembly"/>
    <property type="evidence" value="ECO:0007669"/>
    <property type="project" value="InterPro"/>
</dbReference>
<dbReference type="InterPro" id="IPR031982">
    <property type="entry name" value="PilE-like"/>
</dbReference>
<protein>
    <submittedName>
        <fullName evidence="2">Pilus assembly protein PilE</fullName>
    </submittedName>
</protein>
<comment type="caution">
    <text evidence="2">The sequence shown here is derived from an EMBL/GenBank/DDBJ whole genome shotgun (WGS) entry which is preliminary data.</text>
</comment>
<dbReference type="PANTHER" id="PTHR30093">
    <property type="entry name" value="GENERAL SECRETION PATHWAY PROTEIN G"/>
    <property type="match status" value="1"/>
</dbReference>
<dbReference type="Proteomes" id="UP000051863">
    <property type="component" value="Unassembled WGS sequence"/>
</dbReference>
<dbReference type="EMBL" id="LDJJ01000047">
    <property type="protein sequence ID" value="KRG66441.1"/>
    <property type="molecule type" value="Genomic_DNA"/>
</dbReference>
<dbReference type="Gene3D" id="3.30.700.10">
    <property type="entry name" value="Glycoprotein, Type 4 Pilin"/>
    <property type="match status" value="1"/>
</dbReference>
<feature type="transmembrane region" description="Helical" evidence="1">
    <location>
        <begin position="12"/>
        <end position="34"/>
    </location>
</feature>
<sequence length="138" mass="14843">MKQLMHRQRGFTLVEIMIVVLIIAVLAAIAYPSYQNHVVKTRRAAASACLLESAQMAERYFTTNLTYVGAAVSQCGNGLDNFYTIGFDGDPAARSYTLQAVPKGLQETKDVKCGTLKVTSQGVKSVTGSDSGAPTKCF</sequence>
<dbReference type="PATRIC" id="fig|405446.3.peg.2367"/>
<dbReference type="PANTHER" id="PTHR30093:SF47">
    <property type="entry name" value="TYPE IV PILUS NON-CORE MINOR PILIN PILE"/>
    <property type="match status" value="1"/>
</dbReference>
<keyword evidence="1" id="KW-0812">Transmembrane</keyword>
<evidence type="ECO:0000313" key="2">
    <source>
        <dbReference type="EMBL" id="KRG66441.1"/>
    </source>
</evidence>
<dbReference type="Pfam" id="PF07963">
    <property type="entry name" value="N_methyl"/>
    <property type="match status" value="1"/>
</dbReference>
<dbReference type="InterPro" id="IPR012902">
    <property type="entry name" value="N_methyl_site"/>
</dbReference>
<name>A0A0R0CA17_9GAMM</name>
<accession>A0A0R0CA17</accession>
<dbReference type="Pfam" id="PF16732">
    <property type="entry name" value="ComP_DUS"/>
    <property type="match status" value="1"/>
</dbReference>
<dbReference type="InterPro" id="IPR045584">
    <property type="entry name" value="Pilin-like"/>
</dbReference>
<keyword evidence="1" id="KW-1133">Transmembrane helix</keyword>
<dbReference type="PROSITE" id="PS00409">
    <property type="entry name" value="PROKAR_NTER_METHYL"/>
    <property type="match status" value="1"/>
</dbReference>
<dbReference type="NCBIfam" id="TIGR02532">
    <property type="entry name" value="IV_pilin_GFxxxE"/>
    <property type="match status" value="1"/>
</dbReference>
<reference evidence="2 3" key="1">
    <citation type="submission" date="2015-05" db="EMBL/GenBank/DDBJ databases">
        <title>Genome sequencing and analysis of members of genus Stenotrophomonas.</title>
        <authorList>
            <person name="Patil P.P."/>
            <person name="Midha S."/>
            <person name="Patil P.B."/>
        </authorList>
    </citation>
    <scope>NUCLEOTIDE SEQUENCE [LARGE SCALE GENOMIC DNA]</scope>
    <source>
        <strain evidence="2 3">DSM 18941</strain>
    </source>
</reference>
<evidence type="ECO:0000256" key="1">
    <source>
        <dbReference type="SAM" id="Phobius"/>
    </source>
</evidence>
<dbReference type="AlphaFoldDB" id="A0A0R0CA17"/>
<gene>
    <name evidence="2" type="ORF">ABB27_13780</name>
</gene>
<proteinExistence type="predicted"/>
<keyword evidence="3" id="KW-1185">Reference proteome</keyword>
<keyword evidence="1" id="KW-0472">Membrane</keyword>